<dbReference type="Proteomes" id="UP001205998">
    <property type="component" value="Unassembled WGS sequence"/>
</dbReference>
<dbReference type="SMART" id="SM00191">
    <property type="entry name" value="Int_alpha"/>
    <property type="match status" value="2"/>
</dbReference>
<dbReference type="GO" id="GO:0008305">
    <property type="term" value="C:integrin complex"/>
    <property type="evidence" value="ECO:0007669"/>
    <property type="project" value="InterPro"/>
</dbReference>
<keyword evidence="1" id="KW-0732">Signal</keyword>
<comment type="similarity">
    <text evidence="5">Belongs to the integrin alpha chain family.</text>
</comment>
<reference evidence="6" key="1">
    <citation type="submission" date="2018-07" db="EMBL/GenBank/DDBJ databases">
        <title>Comparative genomics of catfishes provides insights into carnivory and benthic adaptation.</title>
        <authorList>
            <person name="Zhang Y."/>
            <person name="Wang D."/>
            <person name="Peng Z."/>
            <person name="Zheng S."/>
            <person name="Shao F."/>
            <person name="Tao W."/>
        </authorList>
    </citation>
    <scope>NUCLEOTIDE SEQUENCE</scope>
    <source>
        <strain evidence="6">Chongqing</strain>
    </source>
</reference>
<protein>
    <submittedName>
        <fullName evidence="6">Integrin alpha-X-like</fullName>
    </submittedName>
</protein>
<accession>A0AAD5AHF6</accession>
<evidence type="ECO:0000256" key="4">
    <source>
        <dbReference type="PROSITE-ProRule" id="PRU00803"/>
    </source>
</evidence>
<feature type="repeat" description="FG-GAP" evidence="4">
    <location>
        <begin position="11"/>
        <end position="71"/>
    </location>
</feature>
<evidence type="ECO:0000256" key="1">
    <source>
        <dbReference type="ARBA" id="ARBA00022729"/>
    </source>
</evidence>
<feature type="repeat" description="FG-GAP" evidence="4">
    <location>
        <begin position="73"/>
        <end position="129"/>
    </location>
</feature>
<dbReference type="PRINTS" id="PR01185">
    <property type="entry name" value="INTEGRINA"/>
</dbReference>
<keyword evidence="7" id="KW-1185">Reference proteome</keyword>
<comment type="subcellular location">
    <subcellularLocation>
        <location evidence="5">Membrane</location>
        <topology evidence="5">Single-pass type I membrane protein</topology>
    </subcellularLocation>
</comment>
<keyword evidence="5 6" id="KW-0401">Integrin</keyword>
<proteinExistence type="inferred from homology"/>
<dbReference type="GO" id="GO:0005178">
    <property type="term" value="F:integrin binding"/>
    <property type="evidence" value="ECO:0007669"/>
    <property type="project" value="TreeGrafter"/>
</dbReference>
<keyword evidence="5" id="KW-0130">Cell adhesion</keyword>
<dbReference type="GO" id="GO:0009897">
    <property type="term" value="C:external side of plasma membrane"/>
    <property type="evidence" value="ECO:0007669"/>
    <property type="project" value="TreeGrafter"/>
</dbReference>
<keyword evidence="3" id="KW-0325">Glycoprotein</keyword>
<dbReference type="GO" id="GO:0033627">
    <property type="term" value="P:cell adhesion mediated by integrin"/>
    <property type="evidence" value="ECO:0007669"/>
    <property type="project" value="TreeGrafter"/>
</dbReference>
<dbReference type="InterPro" id="IPR013519">
    <property type="entry name" value="Int_alpha_beta-p"/>
</dbReference>
<dbReference type="GO" id="GO:0098609">
    <property type="term" value="P:cell-cell adhesion"/>
    <property type="evidence" value="ECO:0007669"/>
    <property type="project" value="TreeGrafter"/>
</dbReference>
<evidence type="ECO:0000256" key="2">
    <source>
        <dbReference type="ARBA" id="ARBA00022737"/>
    </source>
</evidence>
<dbReference type="GO" id="GO:0007160">
    <property type="term" value="P:cell-matrix adhesion"/>
    <property type="evidence" value="ECO:0007669"/>
    <property type="project" value="TreeGrafter"/>
</dbReference>
<dbReference type="PANTHER" id="PTHR23220:SF118">
    <property type="entry name" value="INTEGRIN ALPHA-X"/>
    <property type="match status" value="1"/>
</dbReference>
<dbReference type="GO" id="GO:0007229">
    <property type="term" value="P:integrin-mediated signaling pathway"/>
    <property type="evidence" value="ECO:0007669"/>
    <property type="project" value="UniProtKB-KW"/>
</dbReference>
<evidence type="ECO:0000313" key="6">
    <source>
        <dbReference type="EMBL" id="KAI5615849.1"/>
    </source>
</evidence>
<organism evidence="6 7">
    <name type="scientific">Silurus asotus</name>
    <name type="common">Amur catfish</name>
    <name type="synonym">Parasilurus asotus</name>
    <dbReference type="NCBI Taxonomy" id="30991"/>
    <lineage>
        <taxon>Eukaryota</taxon>
        <taxon>Metazoa</taxon>
        <taxon>Chordata</taxon>
        <taxon>Craniata</taxon>
        <taxon>Vertebrata</taxon>
        <taxon>Euteleostomi</taxon>
        <taxon>Actinopterygii</taxon>
        <taxon>Neopterygii</taxon>
        <taxon>Teleostei</taxon>
        <taxon>Ostariophysi</taxon>
        <taxon>Siluriformes</taxon>
        <taxon>Siluridae</taxon>
        <taxon>Silurus</taxon>
    </lineage>
</organism>
<sequence>MHFPKSETYIQSLCFFLQPQIGAYYGAELCVVDLDSNTLSDLLLVSAPLHNEGDQEGKVFVYTFMASQVIYIQVLKGIPGKRGRFGMTLASPADLNRDGKMDVVVGAPLEDNGQGSIYIFNGRNADIAPTHSQVRKKRMTTFYCHSDFIL</sequence>
<keyword evidence="2" id="KW-0677">Repeat</keyword>
<keyword evidence="5" id="KW-0675">Receptor</keyword>
<evidence type="ECO:0000256" key="3">
    <source>
        <dbReference type="ARBA" id="ARBA00023180"/>
    </source>
</evidence>
<dbReference type="EMBL" id="MU553898">
    <property type="protein sequence ID" value="KAI5615849.1"/>
    <property type="molecule type" value="Genomic_DNA"/>
</dbReference>
<dbReference type="PANTHER" id="PTHR23220">
    <property type="entry name" value="INTEGRIN ALPHA"/>
    <property type="match status" value="1"/>
</dbReference>
<dbReference type="InterPro" id="IPR028994">
    <property type="entry name" value="Integrin_alpha_N"/>
</dbReference>
<dbReference type="Gene3D" id="2.130.10.130">
    <property type="entry name" value="Integrin alpha, N-terminal"/>
    <property type="match status" value="1"/>
</dbReference>
<evidence type="ECO:0000256" key="5">
    <source>
        <dbReference type="RuleBase" id="RU003762"/>
    </source>
</evidence>
<evidence type="ECO:0000313" key="7">
    <source>
        <dbReference type="Proteomes" id="UP001205998"/>
    </source>
</evidence>
<dbReference type="AlphaFoldDB" id="A0AAD5AHF6"/>
<comment type="caution">
    <text evidence="6">The sequence shown here is derived from an EMBL/GenBank/DDBJ whole genome shotgun (WGS) entry which is preliminary data.</text>
</comment>
<dbReference type="InterPro" id="IPR013517">
    <property type="entry name" value="FG-GAP"/>
</dbReference>
<dbReference type="PROSITE" id="PS51470">
    <property type="entry name" value="FG_GAP"/>
    <property type="match status" value="2"/>
</dbReference>
<dbReference type="SUPFAM" id="SSF69318">
    <property type="entry name" value="Integrin alpha N-terminal domain"/>
    <property type="match status" value="1"/>
</dbReference>
<dbReference type="InterPro" id="IPR000413">
    <property type="entry name" value="Integrin_alpha"/>
</dbReference>
<dbReference type="Pfam" id="PF01839">
    <property type="entry name" value="FG-GAP"/>
    <property type="match status" value="1"/>
</dbReference>
<name>A0AAD5AHF6_SILAS</name>
<gene>
    <name evidence="6" type="ORF">C0J50_3262</name>
</gene>